<comment type="caution">
    <text evidence="3">The sequence shown here is derived from an EMBL/GenBank/DDBJ whole genome shotgun (WGS) entry which is preliminary data.</text>
</comment>
<dbReference type="STRING" id="1798665.A2942_00465"/>
<dbReference type="GO" id="GO:0008253">
    <property type="term" value="F:5'-nucleotidase activity"/>
    <property type="evidence" value="ECO:0007669"/>
    <property type="project" value="InterPro"/>
</dbReference>
<dbReference type="Proteomes" id="UP000178534">
    <property type="component" value="Unassembled WGS sequence"/>
</dbReference>
<gene>
    <name evidence="3" type="ORF">A2942_00465</name>
</gene>
<dbReference type="Pfam" id="PF06941">
    <property type="entry name" value="NT5C"/>
    <property type="match status" value="1"/>
</dbReference>
<evidence type="ECO:0000256" key="1">
    <source>
        <dbReference type="ARBA" id="ARBA00009589"/>
    </source>
</evidence>
<comment type="similarity">
    <text evidence="1">Belongs to the 5'(3')-deoxyribonucleotidase family.</text>
</comment>
<name>A0A1G2DCV5_9BACT</name>
<dbReference type="InterPro" id="IPR036412">
    <property type="entry name" value="HAD-like_sf"/>
</dbReference>
<organism evidence="3 4">
    <name type="scientific">Candidatus Lloydbacteria bacterium RIFCSPLOWO2_01_FULL_50_20</name>
    <dbReference type="NCBI Taxonomy" id="1798665"/>
    <lineage>
        <taxon>Bacteria</taxon>
        <taxon>Candidatus Lloydiibacteriota</taxon>
    </lineage>
</organism>
<dbReference type="InterPro" id="IPR023214">
    <property type="entry name" value="HAD_sf"/>
</dbReference>
<evidence type="ECO:0000256" key="2">
    <source>
        <dbReference type="PIRSR" id="PIRSR610708-1"/>
    </source>
</evidence>
<proteinExistence type="inferred from homology"/>
<evidence type="ECO:0000313" key="4">
    <source>
        <dbReference type="Proteomes" id="UP000178534"/>
    </source>
</evidence>
<dbReference type="SFLD" id="SFLDS00003">
    <property type="entry name" value="Haloacid_Dehalogenase"/>
    <property type="match status" value="1"/>
</dbReference>
<dbReference type="SUPFAM" id="SSF56784">
    <property type="entry name" value="HAD-like"/>
    <property type="match status" value="1"/>
</dbReference>
<evidence type="ECO:0000313" key="3">
    <source>
        <dbReference type="EMBL" id="OGZ11252.1"/>
    </source>
</evidence>
<sequence>MNNTNKKIILIDQDDVLANYHARFLEIWKNEHPEKVWVSLADSAEYDVDKNYPPEYRDLIEEITVRKGFFGSLSPISGAKEALETMLVLGHDVRIVTAPKRKHTFCVPEKFAWIEKHLGQKFVERIVLTRDKTLVHGDILIDDKPNVPGVCTPSWEQVFYDQPYNRRYNNRRLTWANYQEVLGL</sequence>
<dbReference type="SFLD" id="SFLDG01145">
    <property type="entry name" value="C1.2.1"/>
    <property type="match status" value="1"/>
</dbReference>
<dbReference type="GO" id="GO:0009223">
    <property type="term" value="P:pyrimidine deoxyribonucleotide catabolic process"/>
    <property type="evidence" value="ECO:0007669"/>
    <property type="project" value="TreeGrafter"/>
</dbReference>
<dbReference type="EMBL" id="MHLP01000039">
    <property type="protein sequence ID" value="OGZ11252.1"/>
    <property type="molecule type" value="Genomic_DNA"/>
</dbReference>
<dbReference type="InterPro" id="IPR010708">
    <property type="entry name" value="5'(3')-deoxyribonucleotidase"/>
</dbReference>
<feature type="active site" description="Proton donor" evidence="2">
    <location>
        <position position="14"/>
    </location>
</feature>
<protein>
    <submittedName>
        <fullName evidence="3">Uncharacterized protein</fullName>
    </submittedName>
</protein>
<feature type="active site" description="Nucleophile" evidence="2">
    <location>
        <position position="12"/>
    </location>
</feature>
<dbReference type="Gene3D" id="1.10.40.40">
    <property type="entry name" value="Deoxyribonucleotidase, domain 2"/>
    <property type="match status" value="1"/>
</dbReference>
<accession>A0A1G2DCV5</accession>
<dbReference type="SFLD" id="SFLDG01126">
    <property type="entry name" value="C1.2:_Nucleotidase_Like"/>
    <property type="match status" value="1"/>
</dbReference>
<dbReference type="PANTHER" id="PTHR16504">
    <property type="entry name" value="5'(3')-DEOXYRIBONUCLEOTIDASE"/>
    <property type="match status" value="1"/>
</dbReference>
<dbReference type="AlphaFoldDB" id="A0A1G2DCV5"/>
<dbReference type="Gene3D" id="3.40.50.1000">
    <property type="entry name" value="HAD superfamily/HAD-like"/>
    <property type="match status" value="1"/>
</dbReference>
<reference evidence="3 4" key="1">
    <citation type="journal article" date="2016" name="Nat. Commun.">
        <title>Thousands of microbial genomes shed light on interconnected biogeochemical processes in an aquifer system.</title>
        <authorList>
            <person name="Anantharaman K."/>
            <person name="Brown C.T."/>
            <person name="Hug L.A."/>
            <person name="Sharon I."/>
            <person name="Castelle C.J."/>
            <person name="Probst A.J."/>
            <person name="Thomas B.C."/>
            <person name="Singh A."/>
            <person name="Wilkins M.J."/>
            <person name="Karaoz U."/>
            <person name="Brodie E.L."/>
            <person name="Williams K.H."/>
            <person name="Hubbard S.S."/>
            <person name="Banfield J.F."/>
        </authorList>
    </citation>
    <scope>NUCLEOTIDE SEQUENCE [LARGE SCALE GENOMIC DNA]</scope>
</reference>
<dbReference type="PANTHER" id="PTHR16504:SF4">
    <property type="entry name" value="5'(3')-DEOXYRIBONUCLEOTIDASE"/>
    <property type="match status" value="1"/>
</dbReference>